<gene>
    <name evidence="13" type="ORF">Ciccas_002444</name>
</gene>
<dbReference type="Proteomes" id="UP001626550">
    <property type="component" value="Unassembled WGS sequence"/>
</dbReference>
<dbReference type="GO" id="GO:0003723">
    <property type="term" value="F:RNA binding"/>
    <property type="evidence" value="ECO:0007669"/>
    <property type="project" value="UniProtKB-UniRule"/>
</dbReference>
<dbReference type="Gene3D" id="3.30.70.330">
    <property type="match status" value="1"/>
</dbReference>
<evidence type="ECO:0000256" key="9">
    <source>
        <dbReference type="PROSITE-ProRule" id="PRU00322"/>
    </source>
</evidence>
<dbReference type="InterPro" id="IPR035979">
    <property type="entry name" value="RBD_domain_sf"/>
</dbReference>
<dbReference type="PANTHER" id="PTHR23238">
    <property type="entry name" value="RNA BINDING PROTEIN"/>
    <property type="match status" value="1"/>
</dbReference>
<feature type="domain" description="RanBP2-type" evidence="12">
    <location>
        <begin position="236"/>
        <end position="265"/>
    </location>
</feature>
<keyword evidence="6 8" id="KW-0694">RNA-binding</keyword>
<evidence type="ECO:0000256" key="10">
    <source>
        <dbReference type="SAM" id="MobiDB-lite"/>
    </source>
</evidence>
<dbReference type="GO" id="GO:0008270">
    <property type="term" value="F:zinc ion binding"/>
    <property type="evidence" value="ECO:0007669"/>
    <property type="project" value="UniProtKB-KW"/>
</dbReference>
<evidence type="ECO:0000256" key="6">
    <source>
        <dbReference type="ARBA" id="ARBA00022884"/>
    </source>
</evidence>
<dbReference type="InterPro" id="IPR036443">
    <property type="entry name" value="Znf_RanBP2_sf"/>
</dbReference>
<protein>
    <submittedName>
        <fullName evidence="13">Uncharacterized protein</fullName>
    </submittedName>
</protein>
<evidence type="ECO:0000259" key="11">
    <source>
        <dbReference type="PROSITE" id="PS50102"/>
    </source>
</evidence>
<evidence type="ECO:0000256" key="5">
    <source>
        <dbReference type="ARBA" id="ARBA00022833"/>
    </source>
</evidence>
<feature type="domain" description="RRM" evidence="11">
    <location>
        <begin position="107"/>
        <end position="186"/>
    </location>
</feature>
<keyword evidence="5" id="KW-0862">Zinc</keyword>
<evidence type="ECO:0000256" key="4">
    <source>
        <dbReference type="ARBA" id="ARBA00022771"/>
    </source>
</evidence>
<dbReference type="SMART" id="SM00547">
    <property type="entry name" value="ZnF_RBZ"/>
    <property type="match status" value="1"/>
</dbReference>
<dbReference type="InterPro" id="IPR001876">
    <property type="entry name" value="Znf_RanBP2"/>
</dbReference>
<evidence type="ECO:0000256" key="8">
    <source>
        <dbReference type="PROSITE-ProRule" id="PRU00176"/>
    </source>
</evidence>
<accession>A0ABD2QHT8</accession>
<dbReference type="PROSITE" id="PS50102">
    <property type="entry name" value="RRM"/>
    <property type="match status" value="1"/>
</dbReference>
<evidence type="ECO:0000256" key="7">
    <source>
        <dbReference type="ARBA" id="ARBA00023242"/>
    </source>
</evidence>
<evidence type="ECO:0000259" key="12">
    <source>
        <dbReference type="PROSITE" id="PS50199"/>
    </source>
</evidence>
<evidence type="ECO:0000256" key="1">
    <source>
        <dbReference type="ARBA" id="ARBA00004123"/>
    </source>
</evidence>
<comment type="caution">
    <text evidence="13">The sequence shown here is derived from an EMBL/GenBank/DDBJ whole genome shotgun (WGS) entry which is preliminary data.</text>
</comment>
<dbReference type="InterPro" id="IPR034870">
    <property type="entry name" value="TET_fam"/>
</dbReference>
<keyword evidence="14" id="KW-1185">Reference proteome</keyword>
<evidence type="ECO:0000313" key="14">
    <source>
        <dbReference type="Proteomes" id="UP001626550"/>
    </source>
</evidence>
<comment type="subcellular location">
    <subcellularLocation>
        <location evidence="1">Nucleus</location>
    </subcellularLocation>
</comment>
<name>A0ABD2QHT8_9PLAT</name>
<keyword evidence="4 9" id="KW-0863">Zinc-finger</keyword>
<dbReference type="PROSITE" id="PS01358">
    <property type="entry name" value="ZF_RANBP2_1"/>
    <property type="match status" value="1"/>
</dbReference>
<feature type="region of interest" description="Disordered" evidence="10">
    <location>
        <begin position="366"/>
        <end position="391"/>
    </location>
</feature>
<comment type="similarity">
    <text evidence="2">Belongs to the RRM TET family.</text>
</comment>
<dbReference type="SUPFAM" id="SSF54928">
    <property type="entry name" value="RNA-binding domain, RBD"/>
    <property type="match status" value="1"/>
</dbReference>
<evidence type="ECO:0000256" key="3">
    <source>
        <dbReference type="ARBA" id="ARBA00022723"/>
    </source>
</evidence>
<evidence type="ECO:0000256" key="2">
    <source>
        <dbReference type="ARBA" id="ARBA00008448"/>
    </source>
</evidence>
<dbReference type="GO" id="GO:0005634">
    <property type="term" value="C:nucleus"/>
    <property type="evidence" value="ECO:0007669"/>
    <property type="project" value="UniProtKB-SubCell"/>
</dbReference>
<keyword evidence="3" id="KW-0479">Metal-binding</keyword>
<evidence type="ECO:0000313" key="13">
    <source>
        <dbReference type="EMBL" id="KAL3318882.1"/>
    </source>
</evidence>
<dbReference type="InterPro" id="IPR000504">
    <property type="entry name" value="RRM_dom"/>
</dbReference>
<organism evidence="13 14">
    <name type="scientific">Cichlidogyrus casuarinus</name>
    <dbReference type="NCBI Taxonomy" id="1844966"/>
    <lineage>
        <taxon>Eukaryota</taxon>
        <taxon>Metazoa</taxon>
        <taxon>Spiralia</taxon>
        <taxon>Lophotrochozoa</taxon>
        <taxon>Platyhelminthes</taxon>
        <taxon>Monogenea</taxon>
        <taxon>Monopisthocotylea</taxon>
        <taxon>Dactylogyridea</taxon>
        <taxon>Ancyrocephalidae</taxon>
        <taxon>Cichlidogyrus</taxon>
    </lineage>
</organism>
<dbReference type="InterPro" id="IPR012677">
    <property type="entry name" value="Nucleotide-bd_a/b_plait_sf"/>
</dbReference>
<dbReference type="SUPFAM" id="SSF90209">
    <property type="entry name" value="Ran binding protein zinc finger-like"/>
    <property type="match status" value="1"/>
</dbReference>
<dbReference type="Gene3D" id="4.10.1060.10">
    <property type="entry name" value="Zinc finger, RanBP2-type"/>
    <property type="match status" value="1"/>
</dbReference>
<feature type="compositionally biased region" description="Gly residues" evidence="10">
    <location>
        <begin position="367"/>
        <end position="384"/>
    </location>
</feature>
<dbReference type="EMBL" id="JBJKFK010000193">
    <property type="protein sequence ID" value="KAL3318882.1"/>
    <property type="molecule type" value="Genomic_DNA"/>
</dbReference>
<dbReference type="AlphaFoldDB" id="A0ABD2QHT8"/>
<dbReference type="Pfam" id="PF00076">
    <property type="entry name" value="RRM_1"/>
    <property type="match status" value="1"/>
</dbReference>
<dbReference type="PROSITE" id="PS50199">
    <property type="entry name" value="ZF_RANBP2_2"/>
    <property type="match status" value="1"/>
</dbReference>
<proteinExistence type="inferred from homology"/>
<reference evidence="13 14" key="1">
    <citation type="submission" date="2024-11" db="EMBL/GenBank/DDBJ databases">
        <title>Adaptive evolution of stress response genes in parasites aligns with host niche diversity.</title>
        <authorList>
            <person name="Hahn C."/>
            <person name="Resl P."/>
        </authorList>
    </citation>
    <scope>NUCLEOTIDE SEQUENCE [LARGE SCALE GENOMIC DNA]</scope>
    <source>
        <strain evidence="13">EGGRZ-B1_66</strain>
        <tissue evidence="13">Body</tissue>
    </source>
</reference>
<dbReference type="SMART" id="SM00360">
    <property type="entry name" value="RRM"/>
    <property type="match status" value="1"/>
</dbReference>
<sequence>MADPYGIGMQQNFGQFQYAPAGAGDQAGQFMGFPMSQGAPGPNMFGPQSLAFEPQGRPSFTDPTGMGLGASPAVALQPGMGADLNSYGAFGEMSLGSQMNAEGLRDDTVFISGLPQNVDHEMIKKEFGVIGKIKMNAKTSMPMVWIFKEKGIPRGDGLVTFEDPSCVQAAIEHFSSHQITVKQATNAQRPVIIPPSNGSQPMMGGMMCYDDPMSGRRGPGRGGAIMGRGGMMDSKRSGDWTCMDCNNVNFAWREACNRCGRTSDQGGMMMDGGMGMNLMMHGGPKSMINITSSAAQGRGNSYAGRVPTISAQMRGMNGARGGGPGPMGFGAGALGAPNSRAGGVVQTGGAMMMLTPQGAGPGMASMGRGGGPLRALGGTGGPGGRPRPAPY</sequence>
<keyword evidence="7" id="KW-0539">Nucleus</keyword>